<dbReference type="Proteomes" id="UP000238924">
    <property type="component" value="Unassembled WGS sequence"/>
</dbReference>
<organism evidence="1 2">
    <name type="scientific">Brachyspira murdochii</name>
    <dbReference type="NCBI Taxonomy" id="84378"/>
    <lineage>
        <taxon>Bacteria</taxon>
        <taxon>Pseudomonadati</taxon>
        <taxon>Spirochaetota</taxon>
        <taxon>Spirochaetia</taxon>
        <taxon>Brachyspirales</taxon>
        <taxon>Brachyspiraceae</taxon>
        <taxon>Brachyspira</taxon>
    </lineage>
</organism>
<dbReference type="EMBL" id="JJMJ01000236">
    <property type="protein sequence ID" value="PPS21071.1"/>
    <property type="molecule type" value="Genomic_DNA"/>
</dbReference>
<reference evidence="1 2" key="1">
    <citation type="submission" date="2014-04" db="EMBL/GenBank/DDBJ databases">
        <title>Whole genome sequence of 'Brachyspira hampsonii' D13-03603F2.</title>
        <authorList>
            <person name="Patterson A.H."/>
            <person name="Chaban B."/>
            <person name="Fernando C."/>
            <person name="Harding J.C."/>
            <person name="Hill J.E."/>
        </authorList>
    </citation>
    <scope>NUCLEOTIDE SEQUENCE [LARGE SCALE GENOMIC DNA]</scope>
    <source>
        <strain evidence="1 2">D13-03603F2</strain>
    </source>
</reference>
<evidence type="ECO:0000313" key="2">
    <source>
        <dbReference type="Proteomes" id="UP000238924"/>
    </source>
</evidence>
<keyword evidence="2" id="KW-1185">Reference proteome</keyword>
<gene>
    <name evidence="1" type="ORF">DJ52_13125</name>
</gene>
<comment type="caution">
    <text evidence="1">The sequence shown here is derived from an EMBL/GenBank/DDBJ whole genome shotgun (WGS) entry which is preliminary data.</text>
</comment>
<name>A0ABX5B1H4_9SPIR</name>
<proteinExistence type="predicted"/>
<evidence type="ECO:0000313" key="1">
    <source>
        <dbReference type="EMBL" id="PPS21071.1"/>
    </source>
</evidence>
<accession>A0ABX5B1H4</accession>
<dbReference type="RefSeq" id="WP_104619085.1">
    <property type="nucleotide sequence ID" value="NZ_JJMJ01000236.1"/>
</dbReference>
<protein>
    <submittedName>
        <fullName evidence="1">Uncharacterized protein</fullName>
    </submittedName>
</protein>
<sequence>MIKIEECIKFIENRIKDNQNLEQIEYYEALKYHLESYQSLNNTVIESIDKLNDMIEECKYGHIQFEKPSYEEVEIILDALENKRENEIRRTGRLTIIK</sequence>